<dbReference type="Gene3D" id="3.40.250.10">
    <property type="entry name" value="Rhodanese-like domain"/>
    <property type="match status" value="1"/>
</dbReference>
<gene>
    <name evidence="1" type="ORF">FSB_LOCUS51549</name>
</gene>
<proteinExistence type="predicted"/>
<dbReference type="InterPro" id="IPR036873">
    <property type="entry name" value="Rhodanese-like_dom_sf"/>
</dbReference>
<organism evidence="1">
    <name type="scientific">Fagus sylvatica</name>
    <name type="common">Beechnut</name>
    <dbReference type="NCBI Taxonomy" id="28930"/>
    <lineage>
        <taxon>Eukaryota</taxon>
        <taxon>Viridiplantae</taxon>
        <taxon>Streptophyta</taxon>
        <taxon>Embryophyta</taxon>
        <taxon>Tracheophyta</taxon>
        <taxon>Spermatophyta</taxon>
        <taxon>Magnoliopsida</taxon>
        <taxon>eudicotyledons</taxon>
        <taxon>Gunneridae</taxon>
        <taxon>Pentapetalae</taxon>
        <taxon>rosids</taxon>
        <taxon>fabids</taxon>
        <taxon>Fagales</taxon>
        <taxon>Fagaceae</taxon>
        <taxon>Fagus</taxon>
    </lineage>
</organism>
<evidence type="ECO:0008006" key="2">
    <source>
        <dbReference type="Google" id="ProtNLM"/>
    </source>
</evidence>
<dbReference type="EMBL" id="OIVN01005702">
    <property type="protein sequence ID" value="SPD23667.1"/>
    <property type="molecule type" value="Genomic_DNA"/>
</dbReference>
<sequence length="214" mass="24024">MFLMESLSMVVSSCPLKTQKPGSCKYKPISTCNFLASNQPHFPTNKTPLQTSHPAPAPAPLFLKNLTKTQLPFTLINLLTPLPCFASEAEADKINLESVLLAIDDFNNRNPFFVAGCTFIWLVVLPLTEEFFLRKYKYISAIDAFKKLRDDPNAQLLDIRDTKSLKYLKSPNLKILNKGVVQLQYSEGDEDGFVNKVLQSFENVSTTVVCVLDK</sequence>
<name>A0A2N9ICP9_FAGSY</name>
<dbReference type="PANTHER" id="PTHR47377">
    <property type="entry name" value="RHODANESE-LIKE DOMAIN-CONTAINING PROTEIN 4, CHLOROPLASTIC"/>
    <property type="match status" value="1"/>
</dbReference>
<dbReference type="PANTHER" id="PTHR47377:SF3">
    <property type="entry name" value="RHODANESE-LIKE DOMAIN-CONTAINING PROTEIN 4A, CHLOROPLASTIC"/>
    <property type="match status" value="1"/>
</dbReference>
<dbReference type="InterPro" id="IPR044240">
    <property type="entry name" value="STR4-like"/>
</dbReference>
<protein>
    <recommendedName>
        <fullName evidence="2">Rhodanese domain-containing protein</fullName>
    </recommendedName>
</protein>
<reference evidence="1" key="1">
    <citation type="submission" date="2018-02" db="EMBL/GenBank/DDBJ databases">
        <authorList>
            <person name="Cohen D.B."/>
            <person name="Kent A.D."/>
        </authorList>
    </citation>
    <scope>NUCLEOTIDE SEQUENCE</scope>
</reference>
<dbReference type="AlphaFoldDB" id="A0A2N9ICP9"/>
<accession>A0A2N9ICP9</accession>
<evidence type="ECO:0000313" key="1">
    <source>
        <dbReference type="EMBL" id="SPD23667.1"/>
    </source>
</evidence>